<dbReference type="GO" id="GO:0006783">
    <property type="term" value="P:heme biosynthetic process"/>
    <property type="evidence" value="ECO:0007669"/>
    <property type="project" value="UniProtKB-UniRule"/>
</dbReference>
<dbReference type="InterPro" id="IPR036188">
    <property type="entry name" value="FAD/NAD-bd_sf"/>
</dbReference>
<dbReference type="InterPro" id="IPR002937">
    <property type="entry name" value="Amino_oxidase"/>
</dbReference>
<dbReference type="OrthoDB" id="9805195at2"/>
<dbReference type="Gene3D" id="3.90.660.20">
    <property type="entry name" value="Protoporphyrinogen oxidase, mitochondrial, domain 2"/>
    <property type="match status" value="1"/>
</dbReference>
<organism evidence="8 9">
    <name type="scientific">Terriglobus saanensis (strain ATCC BAA-1853 / DSM 23119 / SP1PR4)</name>
    <dbReference type="NCBI Taxonomy" id="401053"/>
    <lineage>
        <taxon>Bacteria</taxon>
        <taxon>Pseudomonadati</taxon>
        <taxon>Acidobacteriota</taxon>
        <taxon>Terriglobia</taxon>
        <taxon>Terriglobales</taxon>
        <taxon>Acidobacteriaceae</taxon>
        <taxon>Terriglobus</taxon>
    </lineage>
</organism>
<evidence type="ECO:0000256" key="1">
    <source>
        <dbReference type="ARBA" id="ARBA00001974"/>
    </source>
</evidence>
<dbReference type="Gene3D" id="1.10.3110.10">
    <property type="entry name" value="protoporphyrinogen ix oxidase, domain 3"/>
    <property type="match status" value="1"/>
</dbReference>
<comment type="pathway">
    <text evidence="6">Porphyrin-containing compound metabolism; protoheme biosynthesis.</text>
</comment>
<dbReference type="NCBIfam" id="TIGR00562">
    <property type="entry name" value="proto_IX_ox"/>
    <property type="match status" value="1"/>
</dbReference>
<dbReference type="InterPro" id="IPR004572">
    <property type="entry name" value="Protoporphyrinogen_oxidase"/>
</dbReference>
<dbReference type="EC" id="1.3.3.15" evidence="6"/>
<proteinExistence type="inferred from homology"/>
<dbReference type="UniPathway" id="UPA00252"/>
<comment type="function">
    <text evidence="6">Involved in coproporphyrin-dependent heme b biosynthesis. Catalyzes the oxidation of coproporphyrinogen III to coproporphyrin III.</text>
</comment>
<dbReference type="Pfam" id="PF01593">
    <property type="entry name" value="Amino_oxidase"/>
    <property type="match status" value="1"/>
</dbReference>
<dbReference type="GO" id="GO:0005737">
    <property type="term" value="C:cytoplasm"/>
    <property type="evidence" value="ECO:0007669"/>
    <property type="project" value="UniProtKB-SubCell"/>
</dbReference>
<sequence length="459" mass="49896">MARVAIVGGGIAGLSAAYELTQRKIPFILYEASTRLGGIIETTREEGFVMECGPDGWVSEKPWARELCIELGLEEDLIPSNDTERVTYVLRDGTLHAIPSGMRMMVPTDLEALRESKLFSPSAIAAYEQEPQRAQELKDYAESHMAEDESVASFVRRHFGEEVTRTIAAPLLAGVFGGDVERLSAQSVMPQFLAMERTHGSLILGLRERSRPDAKAIFTTLRSGLGTLIDAMTSALPEESIRLQSCVDKIEREGDFWKICAGDASETFDAIFLATPVHRTRSLLASVDAEAAQLLAIGASSAVIVGFGFNAEQAKSFSVPQGFGFLVPPGEEGSDLLAATFSDQKYAGRVPEDGRALRAFFGGNAGERLQGESDGWLIALAKKQLGDVLGCELPDAALTIVRRWPLSLPQYEVGHADRMRRLNERLNVLPGLTLLGNAYRGVGLPDLIRDGREAARQIS</sequence>
<accession>E8V1B8</accession>
<comment type="catalytic activity">
    <reaction evidence="6">
        <text>coproporphyrinogen III + 3 O2 = coproporphyrin III + 3 H2O2</text>
        <dbReference type="Rhea" id="RHEA:43436"/>
        <dbReference type="ChEBI" id="CHEBI:15379"/>
        <dbReference type="ChEBI" id="CHEBI:16240"/>
        <dbReference type="ChEBI" id="CHEBI:57309"/>
        <dbReference type="ChEBI" id="CHEBI:131725"/>
        <dbReference type="EC" id="1.3.3.15"/>
    </reaction>
</comment>
<dbReference type="PANTHER" id="PTHR42923:SF3">
    <property type="entry name" value="PROTOPORPHYRINOGEN OXIDASE"/>
    <property type="match status" value="1"/>
</dbReference>
<evidence type="ECO:0000313" key="9">
    <source>
        <dbReference type="Proteomes" id="UP000006844"/>
    </source>
</evidence>
<dbReference type="PANTHER" id="PTHR42923">
    <property type="entry name" value="PROTOPORPHYRINOGEN OXIDASE"/>
    <property type="match status" value="1"/>
</dbReference>
<comment type="cofactor">
    <cofactor evidence="1 6">
        <name>FAD</name>
        <dbReference type="ChEBI" id="CHEBI:57692"/>
    </cofactor>
</comment>
<dbReference type="RefSeq" id="WP_013570263.1">
    <property type="nucleotide sequence ID" value="NC_014963.1"/>
</dbReference>
<feature type="domain" description="Amine oxidase" evidence="7">
    <location>
        <begin position="11"/>
        <end position="458"/>
    </location>
</feature>
<evidence type="ECO:0000256" key="2">
    <source>
        <dbReference type="ARBA" id="ARBA00022630"/>
    </source>
</evidence>
<keyword evidence="3 6" id="KW-0274">FAD</keyword>
<comment type="subcellular location">
    <subcellularLocation>
        <location evidence="6">Cytoplasm</location>
    </subcellularLocation>
</comment>
<keyword evidence="4 6" id="KW-0560">Oxidoreductase</keyword>
<evidence type="ECO:0000259" key="7">
    <source>
        <dbReference type="Pfam" id="PF01593"/>
    </source>
</evidence>
<dbReference type="KEGG" id="tsa:AciPR4_3784"/>
<dbReference type="eggNOG" id="COG1232">
    <property type="taxonomic scope" value="Bacteria"/>
</dbReference>
<evidence type="ECO:0000256" key="6">
    <source>
        <dbReference type="RuleBase" id="RU364052"/>
    </source>
</evidence>
<reference evidence="8 9" key="1">
    <citation type="journal article" date="2012" name="Stand. Genomic Sci.">
        <title>Complete genome sequence of Terriglobus saanensis type strain SP1PR4(T), an Acidobacteria from tundra soil.</title>
        <authorList>
            <person name="Rawat S.R."/>
            <person name="Mannisto M.K."/>
            <person name="Starovoytov V."/>
            <person name="Goodwin L."/>
            <person name="Nolan M."/>
            <person name="Hauser L."/>
            <person name="Land M."/>
            <person name="Davenport K.W."/>
            <person name="Woyke T."/>
            <person name="Haggblom M.M."/>
        </authorList>
    </citation>
    <scope>NUCLEOTIDE SEQUENCE</scope>
    <source>
        <strain evidence="9">ATCC BAA-1853 / DSM 23119 / SP1PR4</strain>
    </source>
</reference>
<dbReference type="HOGENOM" id="CLU_009629_3_1_0"/>
<keyword evidence="2 6" id="KW-0285">Flavoprotein</keyword>
<evidence type="ECO:0000256" key="5">
    <source>
        <dbReference type="ARBA" id="ARBA00023133"/>
    </source>
</evidence>
<dbReference type="SUPFAM" id="SSF51905">
    <property type="entry name" value="FAD/NAD(P)-binding domain"/>
    <property type="match status" value="1"/>
</dbReference>
<protein>
    <recommendedName>
        <fullName evidence="6">Coproporphyrinogen III oxidase</fullName>
        <ecNumber evidence="6">1.3.3.15</ecNumber>
    </recommendedName>
</protein>
<keyword evidence="6" id="KW-0963">Cytoplasm</keyword>
<dbReference type="GO" id="GO:0004729">
    <property type="term" value="F:oxygen-dependent protoporphyrinogen oxidase activity"/>
    <property type="evidence" value="ECO:0007669"/>
    <property type="project" value="UniProtKB-UniRule"/>
</dbReference>
<dbReference type="Proteomes" id="UP000006844">
    <property type="component" value="Chromosome"/>
</dbReference>
<evidence type="ECO:0000256" key="4">
    <source>
        <dbReference type="ARBA" id="ARBA00023002"/>
    </source>
</evidence>
<gene>
    <name evidence="8" type="ordered locus">AciPR4_3784</name>
</gene>
<dbReference type="SUPFAM" id="SSF54373">
    <property type="entry name" value="FAD-linked reductases, C-terminal domain"/>
    <property type="match status" value="1"/>
</dbReference>
<dbReference type="STRING" id="401053.AciPR4_3784"/>
<keyword evidence="9" id="KW-1185">Reference proteome</keyword>
<evidence type="ECO:0000313" key="8">
    <source>
        <dbReference type="EMBL" id="ADV84533.1"/>
    </source>
</evidence>
<dbReference type="EMBL" id="CP002467">
    <property type="protein sequence ID" value="ADV84533.1"/>
    <property type="molecule type" value="Genomic_DNA"/>
</dbReference>
<comment type="similarity">
    <text evidence="6">Belongs to the protoporphyrinogen/coproporphyrinogen oxidase family. Coproporphyrinogen III oxidase subfamily.</text>
</comment>
<name>E8V1B8_TERSS</name>
<dbReference type="AlphaFoldDB" id="E8V1B8"/>
<keyword evidence="5 6" id="KW-0350">Heme biosynthesis</keyword>
<dbReference type="InterPro" id="IPR050464">
    <property type="entry name" value="Zeta_carotene_desat/Oxidored"/>
</dbReference>
<dbReference type="Gene3D" id="3.50.50.60">
    <property type="entry name" value="FAD/NAD(P)-binding domain"/>
    <property type="match status" value="1"/>
</dbReference>
<evidence type="ECO:0000256" key="3">
    <source>
        <dbReference type="ARBA" id="ARBA00022827"/>
    </source>
</evidence>